<dbReference type="PANTHER" id="PTHR11533">
    <property type="entry name" value="PROTEASE M1 ZINC METALLOPROTEASE"/>
    <property type="match status" value="1"/>
</dbReference>
<dbReference type="GeneID" id="17321855"/>
<sequence length="970" mass="108785">MRNWKRAQTVERVFPLSADSVRTLQHRRLSHLTFNVPGKTSHLLSIPRLTCIFSPQCSPTMPCTCTAIDVFQEDQLENECQLISMQDPFTDSHATPHYQPRLPLRPTHLALDLSFDIRSRTVKGRATHTVTAQWPGARTLSLNAEDFTQVKVSSPNDDHVTHTYNGHVIDIVFTLPFSKGQVIEIHVDYCVTDPIDGLLFSRKGDGHFVVSDHETERARYWLPVVDHPVVRTTISFTLRTPAAEDLTALANGELVSEETSDSVKVTTWEMKQITPSYLLCVAIGKFIRADGGKHSGKKIAYFAPSGGRHAYTVGDLALTFGQTKEMIEFMEGKVHCKLPWPKYYQWACGEVGGAMENSSLVSYDEWYMLDERSTNERAHRVSSTIVHELAHSWFGDLVVCADFCHSFLKESFATLISAEWYHYKNGNDDFQYTLARYSEVSFAETLEYVRPIVNRKYESSWDVFDRHLYTNGAWRLHMLRVKLGDEIFWNAVSFYLHNRSWQTVETDDFRKDLEKFTGEQLCSYFEQWFYSKGHPVLEASYSYDSSKGGHASVSLKQTQMDDKKGVGLFDISVEFAVEVNSGGWESHTIALQSGAATGQFIMRLHNKPLQVVIDPQKKVLHNLTKFSGLGEDMSLRSLTNAPTFAGRHQAVKLLHESGSKRARSALAEALKDEKHWGLRCIIAENLGKAAHLSTLPALIDAAFSEPDARVVPAILTAVGEYRHTSAETALLKFVKEGHEMMRPYGAIGTALRGLGKTRKLEYLDLFTSFLEDPVKHGKGFEIPQSAAIALGQLRDWKATEVLMRNVDPQNFKLAPRVRGTVIRAIGQAVTWEGPAARMKAFEFVEKICRNSDAAKPMRDAAGSVLAILADAGSPSKALEDLEKLSSNQDKSKIRSFRRRAKRAANGREGASKAMSTQFEKLQSELKELKSKMDDMQFKMDAMKVNKEKANGGDTPCSDAVPVSTGESVSQ</sequence>
<keyword evidence="4" id="KW-0479">Metal-binding</keyword>
<evidence type="ECO:0000256" key="4">
    <source>
        <dbReference type="ARBA" id="ARBA00022723"/>
    </source>
</evidence>
<dbReference type="KEGG" id="ccp:CHC_T00002758001"/>
<dbReference type="InterPro" id="IPR001930">
    <property type="entry name" value="Peptidase_M1"/>
</dbReference>
<accession>R7Q8G5</accession>
<dbReference type="InterPro" id="IPR011989">
    <property type="entry name" value="ARM-like"/>
</dbReference>
<dbReference type="SUPFAM" id="SSF48371">
    <property type="entry name" value="ARM repeat"/>
    <property type="match status" value="1"/>
</dbReference>
<feature type="region of interest" description="Disordered" evidence="8">
    <location>
        <begin position="882"/>
        <end position="916"/>
    </location>
</feature>
<dbReference type="SUPFAM" id="SSF63737">
    <property type="entry name" value="Leukotriene A4 hydrolase N-terminal domain"/>
    <property type="match status" value="1"/>
</dbReference>
<dbReference type="InterPro" id="IPR045357">
    <property type="entry name" value="Aminopeptidase_N-like_N"/>
</dbReference>
<evidence type="ECO:0000256" key="2">
    <source>
        <dbReference type="ARBA" id="ARBA00010136"/>
    </source>
</evidence>
<dbReference type="GO" id="GO:0005615">
    <property type="term" value="C:extracellular space"/>
    <property type="evidence" value="ECO:0007669"/>
    <property type="project" value="TreeGrafter"/>
</dbReference>
<evidence type="ECO:0000256" key="8">
    <source>
        <dbReference type="SAM" id="MobiDB-lite"/>
    </source>
</evidence>
<dbReference type="Pfam" id="PF17900">
    <property type="entry name" value="Peptidase_M1_N"/>
    <property type="match status" value="1"/>
</dbReference>
<dbReference type="InterPro" id="IPR042097">
    <property type="entry name" value="Aminopeptidase_N-like_N_sf"/>
</dbReference>
<reference evidence="12" key="1">
    <citation type="journal article" date="2013" name="Proc. Natl. Acad. Sci. U.S.A.">
        <title>Genome structure and metabolic features in the red seaweed Chondrus crispus shed light on evolution of the Archaeplastida.</title>
        <authorList>
            <person name="Collen J."/>
            <person name="Porcel B."/>
            <person name="Carre W."/>
            <person name="Ball S.G."/>
            <person name="Chaparro C."/>
            <person name="Tonon T."/>
            <person name="Barbeyron T."/>
            <person name="Michel G."/>
            <person name="Noel B."/>
            <person name="Valentin K."/>
            <person name="Elias M."/>
            <person name="Artiguenave F."/>
            <person name="Arun A."/>
            <person name="Aury J.M."/>
            <person name="Barbosa-Neto J.F."/>
            <person name="Bothwell J.H."/>
            <person name="Bouget F.Y."/>
            <person name="Brillet L."/>
            <person name="Cabello-Hurtado F."/>
            <person name="Capella-Gutierrez S."/>
            <person name="Charrier B."/>
            <person name="Cladiere L."/>
            <person name="Cock J.M."/>
            <person name="Coelho S.M."/>
            <person name="Colleoni C."/>
            <person name="Czjzek M."/>
            <person name="Da Silva C."/>
            <person name="Delage L."/>
            <person name="Denoeud F."/>
            <person name="Deschamps P."/>
            <person name="Dittami S.M."/>
            <person name="Gabaldon T."/>
            <person name="Gachon C.M."/>
            <person name="Groisillier A."/>
            <person name="Herve C."/>
            <person name="Jabbari K."/>
            <person name="Katinka M."/>
            <person name="Kloareg B."/>
            <person name="Kowalczyk N."/>
            <person name="Labadie K."/>
            <person name="Leblanc C."/>
            <person name="Lopez P.J."/>
            <person name="McLachlan D.H."/>
            <person name="Meslet-Cladiere L."/>
            <person name="Moustafa A."/>
            <person name="Nehr Z."/>
            <person name="Nyvall Collen P."/>
            <person name="Panaud O."/>
            <person name="Partensky F."/>
            <person name="Poulain J."/>
            <person name="Rensing S.A."/>
            <person name="Rousvoal S."/>
            <person name="Samson G."/>
            <person name="Symeonidi A."/>
            <person name="Weissenbach J."/>
            <person name="Zambounis A."/>
            <person name="Wincker P."/>
            <person name="Boyen C."/>
        </authorList>
    </citation>
    <scope>NUCLEOTIDE SEQUENCE [LARGE SCALE GENOMIC DNA]</scope>
    <source>
        <strain evidence="12">cv. Stackhouse</strain>
    </source>
</reference>
<dbReference type="InterPro" id="IPR014782">
    <property type="entry name" value="Peptidase_M1_dom"/>
</dbReference>
<evidence type="ECO:0000256" key="5">
    <source>
        <dbReference type="ARBA" id="ARBA00022801"/>
    </source>
</evidence>
<comment type="similarity">
    <text evidence="2">Belongs to the peptidase M1 family.</text>
</comment>
<dbReference type="GO" id="GO:0005737">
    <property type="term" value="C:cytoplasm"/>
    <property type="evidence" value="ECO:0007669"/>
    <property type="project" value="TreeGrafter"/>
</dbReference>
<dbReference type="Gene3D" id="2.60.40.1730">
    <property type="entry name" value="tricorn interacting facor f3 domain"/>
    <property type="match status" value="1"/>
</dbReference>
<dbReference type="OMA" id="FPCFDYP"/>
<dbReference type="GO" id="GO:0070006">
    <property type="term" value="F:metalloaminopeptidase activity"/>
    <property type="evidence" value="ECO:0007669"/>
    <property type="project" value="TreeGrafter"/>
</dbReference>
<dbReference type="CDD" id="cd09603">
    <property type="entry name" value="M1_APN_like"/>
    <property type="match status" value="1"/>
</dbReference>
<dbReference type="Pfam" id="PF01433">
    <property type="entry name" value="Peptidase_M1"/>
    <property type="match status" value="1"/>
</dbReference>
<dbReference type="AlphaFoldDB" id="R7Q8G5"/>
<dbReference type="GO" id="GO:0008270">
    <property type="term" value="F:zinc ion binding"/>
    <property type="evidence" value="ECO:0007669"/>
    <property type="project" value="InterPro"/>
</dbReference>
<dbReference type="GO" id="GO:0043171">
    <property type="term" value="P:peptide catabolic process"/>
    <property type="evidence" value="ECO:0007669"/>
    <property type="project" value="TreeGrafter"/>
</dbReference>
<dbReference type="SMART" id="SM00567">
    <property type="entry name" value="EZ_HEAT"/>
    <property type="match status" value="3"/>
</dbReference>
<dbReference type="STRING" id="2769.R7Q8G5"/>
<dbReference type="InterPro" id="IPR027268">
    <property type="entry name" value="Peptidase_M4/M1_CTD_sf"/>
</dbReference>
<feature type="region of interest" description="Disordered" evidence="8">
    <location>
        <begin position="945"/>
        <end position="970"/>
    </location>
</feature>
<evidence type="ECO:0000313" key="12">
    <source>
        <dbReference type="Proteomes" id="UP000012073"/>
    </source>
</evidence>
<keyword evidence="5" id="KW-0378">Hydrolase</keyword>
<dbReference type="InterPro" id="IPR016024">
    <property type="entry name" value="ARM-type_fold"/>
</dbReference>
<dbReference type="GO" id="GO:0016020">
    <property type="term" value="C:membrane"/>
    <property type="evidence" value="ECO:0007669"/>
    <property type="project" value="TreeGrafter"/>
</dbReference>
<dbReference type="Gramene" id="CDF34324">
    <property type="protein sequence ID" value="CDF34324"/>
    <property type="gene ID" value="CHC_T00002758001"/>
</dbReference>
<dbReference type="SUPFAM" id="SSF55486">
    <property type="entry name" value="Metalloproteases ('zincins'), catalytic domain"/>
    <property type="match status" value="1"/>
</dbReference>
<dbReference type="EMBL" id="HG001685">
    <property type="protein sequence ID" value="CDF34324.1"/>
    <property type="molecule type" value="Genomic_DNA"/>
</dbReference>
<gene>
    <name evidence="11" type="ORF">CHC_T00002758001</name>
</gene>
<proteinExistence type="inferred from homology"/>
<dbReference type="PRINTS" id="PR00756">
    <property type="entry name" value="ALADIPTASE"/>
</dbReference>
<evidence type="ECO:0000313" key="11">
    <source>
        <dbReference type="EMBL" id="CDF34324.1"/>
    </source>
</evidence>
<comment type="cofactor">
    <cofactor evidence="1">
        <name>Zn(2+)</name>
        <dbReference type="ChEBI" id="CHEBI:29105"/>
    </cofactor>
</comment>
<dbReference type="InterPro" id="IPR004155">
    <property type="entry name" value="PBS_lyase_HEAT"/>
</dbReference>
<dbReference type="OrthoDB" id="79562at2759"/>
<organism evidence="11 12">
    <name type="scientific">Chondrus crispus</name>
    <name type="common">Carrageen Irish moss</name>
    <name type="synonym">Polymorpha crispa</name>
    <dbReference type="NCBI Taxonomy" id="2769"/>
    <lineage>
        <taxon>Eukaryota</taxon>
        <taxon>Rhodophyta</taxon>
        <taxon>Florideophyceae</taxon>
        <taxon>Rhodymeniophycidae</taxon>
        <taxon>Gigartinales</taxon>
        <taxon>Gigartinaceae</taxon>
        <taxon>Chondrus</taxon>
    </lineage>
</organism>
<evidence type="ECO:0000256" key="1">
    <source>
        <dbReference type="ARBA" id="ARBA00001947"/>
    </source>
</evidence>
<evidence type="ECO:0000256" key="3">
    <source>
        <dbReference type="ARBA" id="ARBA00022670"/>
    </source>
</evidence>
<name>R7Q8G5_CHOCR</name>
<keyword evidence="7" id="KW-0482">Metalloprotease</keyword>
<dbReference type="InterPro" id="IPR050344">
    <property type="entry name" value="Peptidase_M1_aminopeptidases"/>
</dbReference>
<dbReference type="GO" id="GO:0006508">
    <property type="term" value="P:proteolysis"/>
    <property type="evidence" value="ECO:0007669"/>
    <property type="project" value="UniProtKB-KW"/>
</dbReference>
<keyword evidence="3" id="KW-0645">Protease</keyword>
<evidence type="ECO:0000256" key="6">
    <source>
        <dbReference type="ARBA" id="ARBA00022833"/>
    </source>
</evidence>
<dbReference type="Gene3D" id="1.10.390.10">
    <property type="entry name" value="Neutral Protease Domain 2"/>
    <property type="match status" value="1"/>
</dbReference>
<feature type="domain" description="Aminopeptidase N-like N-terminal" evidence="10">
    <location>
        <begin position="106"/>
        <end position="278"/>
    </location>
</feature>
<dbReference type="PANTHER" id="PTHR11533:SF299">
    <property type="entry name" value="AMINOPEPTIDASE"/>
    <property type="match status" value="1"/>
</dbReference>
<dbReference type="GO" id="GO:0042277">
    <property type="term" value="F:peptide binding"/>
    <property type="evidence" value="ECO:0007669"/>
    <property type="project" value="TreeGrafter"/>
</dbReference>
<feature type="compositionally biased region" description="Basic residues" evidence="8">
    <location>
        <begin position="893"/>
        <end position="904"/>
    </location>
</feature>
<dbReference type="Gene3D" id="1.25.10.10">
    <property type="entry name" value="Leucine-rich Repeat Variant"/>
    <property type="match status" value="1"/>
</dbReference>
<protein>
    <submittedName>
        <fullName evidence="11">Uncharacterized protein</fullName>
    </submittedName>
</protein>
<evidence type="ECO:0000259" key="10">
    <source>
        <dbReference type="Pfam" id="PF17900"/>
    </source>
</evidence>
<keyword evidence="6" id="KW-0862">Zinc</keyword>
<evidence type="ECO:0000259" key="9">
    <source>
        <dbReference type="Pfam" id="PF01433"/>
    </source>
</evidence>
<keyword evidence="12" id="KW-1185">Reference proteome</keyword>
<dbReference type="RefSeq" id="XP_005714143.1">
    <property type="nucleotide sequence ID" value="XM_005714086.1"/>
</dbReference>
<dbReference type="Proteomes" id="UP000012073">
    <property type="component" value="Unassembled WGS sequence"/>
</dbReference>
<dbReference type="PhylomeDB" id="R7Q8G5"/>
<feature type="domain" description="Peptidase M1 membrane alanine aminopeptidase" evidence="9">
    <location>
        <begin position="320"/>
        <end position="528"/>
    </location>
</feature>
<evidence type="ECO:0000256" key="7">
    <source>
        <dbReference type="ARBA" id="ARBA00023049"/>
    </source>
</evidence>